<feature type="region of interest" description="Disordered" evidence="8">
    <location>
        <begin position="75"/>
        <end position="127"/>
    </location>
</feature>
<sequence>MCLKLNDSMFSALHLLRSYNQYLGPLQVSGNPESARHTESSEVSPLVTSPLFLPPPPYPYSPPVLPFQQPEIKSGALQNFPLKSVGSLRRPRSEKKPIPDDQKDDKYYERRKRNNQAAKKSRDARRMREDHIALRASMLEHENAVLRAQVLTLREEAQSLRQLLLHHKRASETIDICTI</sequence>
<keyword evidence="4" id="KW-0238">DNA-binding</keyword>
<comment type="subcellular location">
    <subcellularLocation>
        <location evidence="1">Nucleus</location>
    </subcellularLocation>
</comment>
<evidence type="ECO:0000256" key="3">
    <source>
        <dbReference type="ARBA" id="ARBA00023015"/>
    </source>
</evidence>
<dbReference type="InterPro" id="IPR040223">
    <property type="entry name" value="PAR_bZIP"/>
</dbReference>
<feature type="region of interest" description="Disordered" evidence="8">
    <location>
        <begin position="29"/>
        <end position="48"/>
    </location>
</feature>
<keyword evidence="5" id="KW-0804">Transcription</keyword>
<dbReference type="InterPro" id="IPR046347">
    <property type="entry name" value="bZIP_sf"/>
</dbReference>
<name>A0A0K8T3W0_LYGHE</name>
<dbReference type="AlphaFoldDB" id="A0A0K8T3W0"/>
<keyword evidence="7" id="KW-0175">Coiled coil</keyword>
<feature type="compositionally biased region" description="Basic and acidic residues" evidence="8">
    <location>
        <begin position="94"/>
        <end position="108"/>
    </location>
</feature>
<feature type="domain" description="BZIP" evidence="9">
    <location>
        <begin position="104"/>
        <end position="167"/>
    </location>
</feature>
<dbReference type="FunFam" id="1.20.5.170:FF:000025">
    <property type="entry name" value="nuclear factor interleukin-3-regulated protein-like"/>
    <property type="match status" value="1"/>
</dbReference>
<dbReference type="Pfam" id="PF07716">
    <property type="entry name" value="bZIP_2"/>
    <property type="match status" value="1"/>
</dbReference>
<dbReference type="PANTHER" id="PTHR11988:SF55">
    <property type="entry name" value="BZIP DOMAIN-CONTAINING PROTEIN"/>
    <property type="match status" value="1"/>
</dbReference>
<dbReference type="SUPFAM" id="SSF57959">
    <property type="entry name" value="Leucine zipper domain"/>
    <property type="match status" value="1"/>
</dbReference>
<accession>A0A0K8T3W0</accession>
<evidence type="ECO:0000259" key="9">
    <source>
        <dbReference type="PROSITE" id="PS50217"/>
    </source>
</evidence>
<evidence type="ECO:0000256" key="2">
    <source>
        <dbReference type="ARBA" id="ARBA00006079"/>
    </source>
</evidence>
<dbReference type="CDD" id="cd14695">
    <property type="entry name" value="bZIP_HLF"/>
    <property type="match status" value="1"/>
</dbReference>
<evidence type="ECO:0000256" key="7">
    <source>
        <dbReference type="SAM" id="Coils"/>
    </source>
</evidence>
<evidence type="ECO:0000256" key="6">
    <source>
        <dbReference type="ARBA" id="ARBA00023242"/>
    </source>
</evidence>
<evidence type="ECO:0000256" key="8">
    <source>
        <dbReference type="SAM" id="MobiDB-lite"/>
    </source>
</evidence>
<protein>
    <recommendedName>
        <fullName evidence="9">BZIP domain-containing protein</fullName>
    </recommendedName>
</protein>
<dbReference type="GO" id="GO:0000978">
    <property type="term" value="F:RNA polymerase II cis-regulatory region sequence-specific DNA binding"/>
    <property type="evidence" value="ECO:0007669"/>
    <property type="project" value="TreeGrafter"/>
</dbReference>
<dbReference type="SMART" id="SM00338">
    <property type="entry name" value="BRLZ"/>
    <property type="match status" value="1"/>
</dbReference>
<dbReference type="InterPro" id="IPR004827">
    <property type="entry name" value="bZIP"/>
</dbReference>
<proteinExistence type="inferred from homology"/>
<dbReference type="EMBL" id="GBRD01005594">
    <property type="protein sequence ID" value="JAG60227.1"/>
    <property type="molecule type" value="Transcribed_RNA"/>
</dbReference>
<dbReference type="GO" id="GO:0000981">
    <property type="term" value="F:DNA-binding transcription factor activity, RNA polymerase II-specific"/>
    <property type="evidence" value="ECO:0007669"/>
    <property type="project" value="TreeGrafter"/>
</dbReference>
<organism evidence="10">
    <name type="scientific">Lygus hesperus</name>
    <name type="common">Western plant bug</name>
    <dbReference type="NCBI Taxonomy" id="30085"/>
    <lineage>
        <taxon>Eukaryota</taxon>
        <taxon>Metazoa</taxon>
        <taxon>Ecdysozoa</taxon>
        <taxon>Arthropoda</taxon>
        <taxon>Hexapoda</taxon>
        <taxon>Insecta</taxon>
        <taxon>Pterygota</taxon>
        <taxon>Neoptera</taxon>
        <taxon>Paraneoptera</taxon>
        <taxon>Hemiptera</taxon>
        <taxon>Heteroptera</taxon>
        <taxon>Panheteroptera</taxon>
        <taxon>Cimicomorpha</taxon>
        <taxon>Miridae</taxon>
        <taxon>Mirini</taxon>
        <taxon>Lygus</taxon>
    </lineage>
</organism>
<dbReference type="GO" id="GO:0005634">
    <property type="term" value="C:nucleus"/>
    <property type="evidence" value="ECO:0007669"/>
    <property type="project" value="UniProtKB-SubCell"/>
</dbReference>
<dbReference type="Gene3D" id="1.20.5.170">
    <property type="match status" value="1"/>
</dbReference>
<evidence type="ECO:0000256" key="4">
    <source>
        <dbReference type="ARBA" id="ARBA00023125"/>
    </source>
</evidence>
<feature type="coiled-coil region" evidence="7">
    <location>
        <begin position="136"/>
        <end position="163"/>
    </location>
</feature>
<dbReference type="PANTHER" id="PTHR11988">
    <property type="entry name" value="THYROTROPH EMBRYONIC FACTOR RELATED"/>
    <property type="match status" value="1"/>
</dbReference>
<reference evidence="10" key="1">
    <citation type="submission" date="2014-09" db="EMBL/GenBank/DDBJ databases">
        <authorList>
            <person name="Magalhaes I.L.F."/>
            <person name="Oliveira U."/>
            <person name="Santos F.R."/>
            <person name="Vidigal T.H.D.A."/>
            <person name="Brescovit A.D."/>
            <person name="Santos A.J."/>
        </authorList>
    </citation>
    <scope>NUCLEOTIDE SEQUENCE</scope>
</reference>
<evidence type="ECO:0000256" key="1">
    <source>
        <dbReference type="ARBA" id="ARBA00004123"/>
    </source>
</evidence>
<comment type="similarity">
    <text evidence="2">Belongs to the bZIP family. NFIL3 subfamily.</text>
</comment>
<evidence type="ECO:0000313" key="10">
    <source>
        <dbReference type="EMBL" id="JAG60227.1"/>
    </source>
</evidence>
<keyword evidence="6" id="KW-0539">Nucleus</keyword>
<evidence type="ECO:0000256" key="5">
    <source>
        <dbReference type="ARBA" id="ARBA00023163"/>
    </source>
</evidence>
<keyword evidence="3" id="KW-0805">Transcription regulation</keyword>
<dbReference type="PROSITE" id="PS50217">
    <property type="entry name" value="BZIP"/>
    <property type="match status" value="1"/>
</dbReference>